<dbReference type="Pfam" id="PF13426">
    <property type="entry name" value="PAS_9"/>
    <property type="match status" value="1"/>
</dbReference>
<evidence type="ECO:0000256" key="12">
    <source>
        <dbReference type="ARBA" id="ARBA00022777"/>
    </source>
</evidence>
<dbReference type="EMBL" id="JAALFG010000002">
    <property type="protein sequence ID" value="NGP17821.1"/>
    <property type="molecule type" value="Genomic_DNA"/>
</dbReference>
<dbReference type="SMART" id="SM00091">
    <property type="entry name" value="PAS"/>
    <property type="match status" value="2"/>
</dbReference>
<sequence>MPEYLARRATAADSDFRSLIDIAPVMIWVANLDGSCTFLSRSWTTFTGQVLADGLGEGWLTLIHAEDQPGVVNSFVRAREYGQPYQTEYRVRTKDGEYRWVLDSASPIKGPSGALQGYIGSIVDNQSRKAAELARDRSDRRLNIALQASGIGIWEWNVAHNQFEFSQRARGIFGFTEGDVTFERLKQVIVPADLPEVLRLSAAALDPKVRSKETYRYRIVRETDAELRWIEAHGEALFATTNGEDRAETYIGTFEDITVEEERDRTLKEESVRLALALDAAQLAVWELDILNDRIAPSPMLNVLYGFAPDATPTVEELRSRYAPGERERLEELGRQAAERGDDRIRVEVKHVMPDGSIKWLLIQAQTAAPTPEGGPRAIGVVMDVTERKLHEEKLAVAAREMQHRIKNSLALVQSLVQQSFRRDRSVDEGKEAFNSRLRAYVGVTELLSGERKGEATLSQLLGQALAPFRETTASSFVLDGPDVTLSERAAFGLGLAIHELATNATKYGSLSVDEGLVSITWAVAAHQLHLVWRESGGPPLLEPTSRGLGQNCCRAQSCKVARAVRSLSSIPMASPSRSRCRSASGRKSSLQKRRRLALAIFHLVRHASDDDAPFVLDLELAAHGFIRQRYSTLRCKGRFFQSRVKRVELDAVDIHLTCSIVGPMIKKEPGHLDCLRCNFSRTRKERCQFRRSAF</sequence>
<dbReference type="NCBIfam" id="TIGR00229">
    <property type="entry name" value="sensory_box"/>
    <property type="match status" value="1"/>
</dbReference>
<dbReference type="InterPro" id="IPR001610">
    <property type="entry name" value="PAC"/>
</dbReference>
<dbReference type="Gene3D" id="3.30.565.10">
    <property type="entry name" value="Histidine kinase-like ATPase, C-terminal domain"/>
    <property type="match status" value="1"/>
</dbReference>
<evidence type="ECO:0000256" key="11">
    <source>
        <dbReference type="ARBA" id="ARBA00022741"/>
    </source>
</evidence>
<dbReference type="Gene3D" id="2.10.70.100">
    <property type="match status" value="1"/>
</dbReference>
<name>A0A6M1SYQ8_9HYPH</name>
<feature type="domain" description="PAS" evidence="17">
    <location>
        <begin position="12"/>
        <end position="82"/>
    </location>
</feature>
<keyword evidence="14" id="KW-0157">Chromophore</keyword>
<evidence type="ECO:0000259" key="18">
    <source>
        <dbReference type="PROSITE" id="PS50113"/>
    </source>
</evidence>
<keyword evidence="10" id="KW-0677">Repeat</keyword>
<dbReference type="PROSITE" id="PS50113">
    <property type="entry name" value="PAC"/>
    <property type="match status" value="3"/>
</dbReference>
<evidence type="ECO:0000256" key="5">
    <source>
        <dbReference type="ARBA" id="ARBA00022553"/>
    </source>
</evidence>
<dbReference type="InterPro" id="IPR035965">
    <property type="entry name" value="PAS-like_dom_sf"/>
</dbReference>
<keyword evidence="16" id="KW-0675">Receptor</keyword>
<feature type="domain" description="PAC" evidence="18">
    <location>
        <begin position="85"/>
        <end position="137"/>
    </location>
</feature>
<dbReference type="PANTHER" id="PTHR41523">
    <property type="entry name" value="TWO-COMPONENT SYSTEM SENSOR PROTEIN"/>
    <property type="match status" value="1"/>
</dbReference>
<keyword evidence="5" id="KW-0597">Phosphoprotein</keyword>
<dbReference type="GO" id="GO:0005524">
    <property type="term" value="F:ATP binding"/>
    <property type="evidence" value="ECO:0007669"/>
    <property type="project" value="UniProtKB-KW"/>
</dbReference>
<keyword evidence="8" id="KW-0288">FMN</keyword>
<evidence type="ECO:0000256" key="14">
    <source>
        <dbReference type="ARBA" id="ARBA00022991"/>
    </source>
</evidence>
<evidence type="ECO:0000256" key="6">
    <source>
        <dbReference type="ARBA" id="ARBA00022606"/>
    </source>
</evidence>
<evidence type="ECO:0000256" key="15">
    <source>
        <dbReference type="ARBA" id="ARBA00023026"/>
    </source>
</evidence>
<proteinExistence type="predicted"/>
<feature type="domain" description="PAC" evidence="18">
    <location>
        <begin position="345"/>
        <end position="397"/>
    </location>
</feature>
<dbReference type="InterPro" id="IPR036890">
    <property type="entry name" value="HATPase_C_sf"/>
</dbReference>
<evidence type="ECO:0000256" key="9">
    <source>
        <dbReference type="ARBA" id="ARBA00022679"/>
    </source>
</evidence>
<evidence type="ECO:0000256" key="3">
    <source>
        <dbReference type="ARBA" id="ARBA00021740"/>
    </source>
</evidence>
<keyword evidence="13" id="KW-0067">ATP-binding</keyword>
<dbReference type="CDD" id="cd00130">
    <property type="entry name" value="PAS"/>
    <property type="match status" value="2"/>
</dbReference>
<evidence type="ECO:0000256" key="4">
    <source>
        <dbReference type="ARBA" id="ARBA00022543"/>
    </source>
</evidence>
<dbReference type="InterPro" id="IPR011102">
    <property type="entry name" value="Sig_transdc_His_kinase_HWE"/>
</dbReference>
<evidence type="ECO:0000256" key="1">
    <source>
        <dbReference type="ARBA" id="ARBA00000085"/>
    </source>
</evidence>
<comment type="caution">
    <text evidence="19">The sequence shown here is derived from an EMBL/GenBank/DDBJ whole genome shotgun (WGS) entry which is preliminary data.</text>
</comment>
<keyword evidence="9" id="KW-0808">Transferase</keyword>
<evidence type="ECO:0000313" key="19">
    <source>
        <dbReference type="EMBL" id="NGP17821.1"/>
    </source>
</evidence>
<evidence type="ECO:0000256" key="16">
    <source>
        <dbReference type="ARBA" id="ARBA00023170"/>
    </source>
</evidence>
<reference evidence="19 20" key="2">
    <citation type="submission" date="2020-03" db="EMBL/GenBank/DDBJ databases">
        <title>Devosia chinhatensis sp. nov., isolated from a hexachlorocyclohexane (HCH) dump site in India.</title>
        <authorList>
            <person name="Kumar M."/>
            <person name="Lal R."/>
        </authorList>
    </citation>
    <scope>NUCLEOTIDE SEQUENCE [LARGE SCALE GENOMIC DNA]</scope>
    <source>
        <strain evidence="19 20">H239</strain>
    </source>
</reference>
<evidence type="ECO:0000256" key="13">
    <source>
        <dbReference type="ARBA" id="ARBA00022840"/>
    </source>
</evidence>
<dbReference type="Proteomes" id="UP000474802">
    <property type="component" value="Unassembled WGS sequence"/>
</dbReference>
<dbReference type="EC" id="2.7.13.3" evidence="2"/>
<evidence type="ECO:0000256" key="8">
    <source>
        <dbReference type="ARBA" id="ARBA00022643"/>
    </source>
</evidence>
<evidence type="ECO:0000313" key="20">
    <source>
        <dbReference type="Proteomes" id="UP000474802"/>
    </source>
</evidence>
<keyword evidence="7" id="KW-0285">Flavoprotein</keyword>
<keyword evidence="6" id="KW-0716">Sensory transduction</keyword>
<accession>A0A6M1SYQ8</accession>
<reference evidence="19 20" key="1">
    <citation type="submission" date="2020-02" db="EMBL/GenBank/DDBJ databases">
        <authorList>
            <person name="Khan S.A."/>
            <person name="Jeon C.O."/>
            <person name="Chun B.H."/>
        </authorList>
    </citation>
    <scope>NUCLEOTIDE SEQUENCE [LARGE SCALE GENOMIC DNA]</scope>
    <source>
        <strain evidence="19 20">H239</strain>
    </source>
</reference>
<protein>
    <recommendedName>
        <fullName evidence="3">Blue-light-activated histidine kinase</fullName>
        <ecNumber evidence="2">2.7.13.3</ecNumber>
    </recommendedName>
</protein>
<organism evidence="19 20">
    <name type="scientific">Devosia aurantiaca</name>
    <dbReference type="NCBI Taxonomy" id="2714858"/>
    <lineage>
        <taxon>Bacteria</taxon>
        <taxon>Pseudomonadati</taxon>
        <taxon>Pseudomonadota</taxon>
        <taxon>Alphaproteobacteria</taxon>
        <taxon>Hyphomicrobiales</taxon>
        <taxon>Devosiaceae</taxon>
        <taxon>Devosia</taxon>
    </lineage>
</organism>
<dbReference type="Pfam" id="PF08447">
    <property type="entry name" value="PAS_3"/>
    <property type="match status" value="1"/>
</dbReference>
<keyword evidence="12" id="KW-0418">Kinase</keyword>
<dbReference type="AlphaFoldDB" id="A0A6M1SYQ8"/>
<dbReference type="Pfam" id="PF07536">
    <property type="entry name" value="HWE_HK"/>
    <property type="match status" value="1"/>
</dbReference>
<dbReference type="Gene3D" id="3.30.450.20">
    <property type="entry name" value="PAS domain"/>
    <property type="match status" value="3"/>
</dbReference>
<dbReference type="SMART" id="SM00911">
    <property type="entry name" value="HWE_HK"/>
    <property type="match status" value="1"/>
</dbReference>
<dbReference type="PANTHER" id="PTHR41523:SF7">
    <property type="entry name" value="HISTIDINE KINASE"/>
    <property type="match status" value="1"/>
</dbReference>
<evidence type="ECO:0000256" key="10">
    <source>
        <dbReference type="ARBA" id="ARBA00022737"/>
    </source>
</evidence>
<keyword evidence="11" id="KW-0547">Nucleotide-binding</keyword>
<dbReference type="GO" id="GO:0004673">
    <property type="term" value="F:protein histidine kinase activity"/>
    <property type="evidence" value="ECO:0007669"/>
    <property type="project" value="UniProtKB-EC"/>
</dbReference>
<dbReference type="InterPro" id="IPR013655">
    <property type="entry name" value="PAS_fold_3"/>
</dbReference>
<dbReference type="InterPro" id="IPR000014">
    <property type="entry name" value="PAS"/>
</dbReference>
<dbReference type="FunFam" id="3.30.450.20:FF:000099">
    <property type="entry name" value="Sensory box sensor histidine kinase"/>
    <property type="match status" value="1"/>
</dbReference>
<evidence type="ECO:0000259" key="17">
    <source>
        <dbReference type="PROSITE" id="PS50112"/>
    </source>
</evidence>
<dbReference type="InterPro" id="IPR000700">
    <property type="entry name" value="PAS-assoc_C"/>
</dbReference>
<comment type="catalytic activity">
    <reaction evidence="1">
        <text>ATP + protein L-histidine = ADP + protein N-phospho-L-histidine.</text>
        <dbReference type="EC" id="2.7.13.3"/>
    </reaction>
</comment>
<keyword evidence="15" id="KW-0843">Virulence</keyword>
<dbReference type="GO" id="GO:0009881">
    <property type="term" value="F:photoreceptor activity"/>
    <property type="evidence" value="ECO:0007669"/>
    <property type="project" value="UniProtKB-KW"/>
</dbReference>
<dbReference type="PROSITE" id="PS50112">
    <property type="entry name" value="PAS"/>
    <property type="match status" value="1"/>
</dbReference>
<evidence type="ECO:0000256" key="7">
    <source>
        <dbReference type="ARBA" id="ARBA00022630"/>
    </source>
</evidence>
<keyword evidence="20" id="KW-1185">Reference proteome</keyword>
<dbReference type="SMART" id="SM00086">
    <property type="entry name" value="PAC"/>
    <property type="match status" value="3"/>
</dbReference>
<dbReference type="SUPFAM" id="SSF55785">
    <property type="entry name" value="PYP-like sensor domain (PAS domain)"/>
    <property type="match status" value="3"/>
</dbReference>
<evidence type="ECO:0000256" key="2">
    <source>
        <dbReference type="ARBA" id="ARBA00012438"/>
    </source>
</evidence>
<gene>
    <name evidence="19" type="ORF">G5575_09230</name>
</gene>
<keyword evidence="4" id="KW-0600">Photoreceptor protein</keyword>
<feature type="domain" description="PAC" evidence="18">
    <location>
        <begin position="213"/>
        <end position="269"/>
    </location>
</feature>